<dbReference type="Proteomes" id="UP000219048">
    <property type="component" value="Unassembled WGS sequence"/>
</dbReference>
<sequence>MRKHRFFCLIFNFVKKLIFIVLAISVLGLIAYKIKPVKRVVSAMVIEPKLVNEDSLSIKTRVNVPEGYKRVAYPKGSFQEYLRNYKLKPFGSKIINYDSSEYFWQHGHIGILEIPVPVNGLQQCADALIRIRSEYLWNNNRKDKIGFNFTSGHYCSWEQYAKGFRPKIDGNKVTFHKIAQENYSKESFYRYLNLIYTYSGTLSLYHELPRIEDAKNLKIGDMLIKGGSPGHIVMICDEAINADGEKLYLLFQGNTPAQSVHLVKNLEETSISPWYTLKKDAVIPVSNYTFDSAKFVRFK</sequence>
<dbReference type="EMBL" id="OBEH01000004">
    <property type="protein sequence ID" value="SNZ00764.1"/>
    <property type="molecule type" value="Genomic_DNA"/>
</dbReference>
<dbReference type="Pfam" id="PF16138">
    <property type="entry name" value="DUF4846"/>
    <property type="match status" value="1"/>
</dbReference>
<keyword evidence="2" id="KW-1185">Reference proteome</keyword>
<proteinExistence type="predicted"/>
<evidence type="ECO:0000313" key="1">
    <source>
        <dbReference type="EMBL" id="SNZ00764.1"/>
    </source>
</evidence>
<gene>
    <name evidence="1" type="ORF">SAMN06265377_2590</name>
</gene>
<dbReference type="AlphaFoldDB" id="A0A285MUC2"/>
<reference evidence="2" key="1">
    <citation type="submission" date="2017-09" db="EMBL/GenBank/DDBJ databases">
        <authorList>
            <person name="Varghese N."/>
            <person name="Submissions S."/>
        </authorList>
    </citation>
    <scope>NUCLEOTIDE SEQUENCE [LARGE SCALE GENOMIC DNA]</scope>
    <source>
        <strain evidence="2">DSM 25885</strain>
    </source>
</reference>
<dbReference type="InterPro" id="IPR032315">
    <property type="entry name" value="DUF4846"/>
</dbReference>
<evidence type="ECO:0008006" key="3">
    <source>
        <dbReference type="Google" id="ProtNLM"/>
    </source>
</evidence>
<protein>
    <recommendedName>
        <fullName evidence="3">DUF4846 domain-containing protein</fullName>
    </recommendedName>
</protein>
<organism evidence="1 2">
    <name type="scientific">Flagellimonas pacifica</name>
    <dbReference type="NCBI Taxonomy" id="1247520"/>
    <lineage>
        <taxon>Bacteria</taxon>
        <taxon>Pseudomonadati</taxon>
        <taxon>Bacteroidota</taxon>
        <taxon>Flavobacteriia</taxon>
        <taxon>Flavobacteriales</taxon>
        <taxon>Flavobacteriaceae</taxon>
        <taxon>Flagellimonas</taxon>
    </lineage>
</organism>
<accession>A0A285MUC2</accession>
<name>A0A285MUC2_9FLAO</name>
<evidence type="ECO:0000313" key="2">
    <source>
        <dbReference type="Proteomes" id="UP000219048"/>
    </source>
</evidence>